<name>A0ABV5AB26_9BACL</name>
<sequence length="90" mass="10332">MGIRDGLTFEQRLSELERNVSHIYSAVIPSLLREIDYLTAQNRQLKQLMPTEDYLKLRLHVGTKFDSASLQSPIDQLRDNGPVRNAYQGT</sequence>
<comment type="caution">
    <text evidence="1">The sequence shown here is derived from an EMBL/GenBank/DDBJ whole genome shotgun (WGS) entry which is preliminary data.</text>
</comment>
<protein>
    <submittedName>
        <fullName evidence="1">Uncharacterized protein</fullName>
    </submittedName>
</protein>
<evidence type="ECO:0000313" key="2">
    <source>
        <dbReference type="Proteomes" id="UP001579974"/>
    </source>
</evidence>
<dbReference type="Proteomes" id="UP001579974">
    <property type="component" value="Unassembled WGS sequence"/>
</dbReference>
<dbReference type="EMBL" id="JBDXSU010000001">
    <property type="protein sequence ID" value="MFB5189045.1"/>
    <property type="molecule type" value="Genomic_DNA"/>
</dbReference>
<dbReference type="RefSeq" id="WP_275475865.1">
    <property type="nucleotide sequence ID" value="NZ_CP162940.1"/>
</dbReference>
<reference evidence="1 2" key="1">
    <citation type="journal article" date="2024" name="Int. J. Mol. Sci.">
        <title>Exploration of Alicyclobacillus spp. Genome in Search of Antibiotic Resistance.</title>
        <authorList>
            <person name="Bucka-Kolendo J."/>
            <person name="Kiousi D.E."/>
            <person name="Dekowska A."/>
            <person name="Mikolajczuk-Szczyrba A."/>
            <person name="Karadedos D.M."/>
            <person name="Michael P."/>
            <person name="Galanis A."/>
            <person name="Sokolowska B."/>
        </authorList>
    </citation>
    <scope>NUCLEOTIDE SEQUENCE [LARGE SCALE GENOMIC DNA]</scope>
    <source>
        <strain evidence="1 2">KKP 3000</strain>
    </source>
</reference>
<keyword evidence="2" id="KW-1185">Reference proteome</keyword>
<evidence type="ECO:0000313" key="1">
    <source>
        <dbReference type="EMBL" id="MFB5189045.1"/>
    </source>
</evidence>
<organism evidence="1 2">
    <name type="scientific">Alicyclobacillus fastidiosus</name>
    <dbReference type="NCBI Taxonomy" id="392011"/>
    <lineage>
        <taxon>Bacteria</taxon>
        <taxon>Bacillati</taxon>
        <taxon>Bacillota</taxon>
        <taxon>Bacilli</taxon>
        <taxon>Bacillales</taxon>
        <taxon>Alicyclobacillaceae</taxon>
        <taxon>Alicyclobacillus</taxon>
    </lineage>
</organism>
<gene>
    <name evidence="1" type="ORF">KKP3000_001485</name>
</gene>
<proteinExistence type="predicted"/>
<accession>A0ABV5AB26</accession>